<keyword evidence="3" id="KW-0472">Membrane</keyword>
<organism evidence="5 6">
    <name type="scientific">Shewanella atlantica</name>
    <dbReference type="NCBI Taxonomy" id="271099"/>
    <lineage>
        <taxon>Bacteria</taxon>
        <taxon>Pseudomonadati</taxon>
        <taxon>Pseudomonadota</taxon>
        <taxon>Gammaproteobacteria</taxon>
        <taxon>Alteromonadales</taxon>
        <taxon>Shewanellaceae</taxon>
        <taxon>Shewanella</taxon>
    </lineage>
</organism>
<dbReference type="Proteomes" id="UP000282060">
    <property type="component" value="Unassembled WGS sequence"/>
</dbReference>
<feature type="region of interest" description="Disordered" evidence="2">
    <location>
        <begin position="459"/>
        <end position="480"/>
    </location>
</feature>
<dbReference type="NCBIfam" id="TIGR00696">
    <property type="entry name" value="wecG_tagA_cpsF"/>
    <property type="match status" value="1"/>
</dbReference>
<reference evidence="5 6" key="1">
    <citation type="submission" date="2018-12" db="EMBL/GenBank/DDBJ databases">
        <authorList>
            <person name="Yu L."/>
        </authorList>
    </citation>
    <scope>NUCLEOTIDE SEQUENCE [LARGE SCALE GENOMIC DNA]</scope>
    <source>
        <strain evidence="5 6">HAW-EB5</strain>
    </source>
</reference>
<dbReference type="CDD" id="cd06533">
    <property type="entry name" value="Glyco_transf_WecG_TagA"/>
    <property type="match status" value="1"/>
</dbReference>
<sequence>MTTQTHVTQTVIRPFSVRAIDILIAVLLIVAASPVLILKYAYRRCRYGSAIELVYIRGLDNTQIALYQFSGEGICCQWPHLLNLLKGDISLLGTEQSYILEEAGTHNPISSLTHKLSAHQLSSLTEIKPGLLSFKLMHQQVGLSFESQDSAIISAHSSALSYLLAIFRTLIIWLFSNQDANKHTKTIPLFDIALNNLSMSELLTSITKHAKRDRTLPINKQPMYKQAMAQYAFVNADCMNISIKNRQYRDCLLNDCDMILADGSGIRLASLWKGLAPKDNLNGTDMFPLLCRQLADNGLSLFLLGGEDGIAASAADKMQCRYPRLKIAGVHHGFIDAPQLNDAVIKQINESGASVLLVAMGAPKQELWLARHKHRLNVAVGIGVGGLFDFYAEKVKRAPLWVRQIGMEWICRLSEEPGRMWKRYILGNPLFIYRVLKEILRERARAALIQKSIGKDIHKPNNSHKFNQSQSDDKAPIKPNYRANNTSSDISIADLSNIETKNLLALNRCQRQRISSKLTCGVKRVFDLFGASFLLLLLLPALMLVALLIRIESKGPVLFSQQRAGKNSTPFTMWKFRSMYQDAEQRLSKLQAENEMDGGVLFKMKRDPRITLIGKFIRKASIDELPQLWNVICGEMSLVGPRPALETEVEQYSLKDRKRLAVKPGITCIWQVSGRSDIPFDRQVELDVDYIYQQSLLTDIWILLKTIPAVLLARGAY</sequence>
<dbReference type="PANTHER" id="PTHR30576">
    <property type="entry name" value="COLANIC BIOSYNTHESIS UDP-GLUCOSE LIPID CARRIER TRANSFERASE"/>
    <property type="match status" value="1"/>
</dbReference>
<evidence type="ECO:0000259" key="4">
    <source>
        <dbReference type="Pfam" id="PF02397"/>
    </source>
</evidence>
<dbReference type="GO" id="GO:0016780">
    <property type="term" value="F:phosphotransferase activity, for other substituted phosphate groups"/>
    <property type="evidence" value="ECO:0007669"/>
    <property type="project" value="TreeGrafter"/>
</dbReference>
<proteinExistence type="inferred from homology"/>
<evidence type="ECO:0000313" key="5">
    <source>
        <dbReference type="EMBL" id="RTR32512.1"/>
    </source>
</evidence>
<gene>
    <name evidence="5" type="ORF">EKG39_09010</name>
</gene>
<evidence type="ECO:0000256" key="3">
    <source>
        <dbReference type="SAM" id="Phobius"/>
    </source>
</evidence>
<comment type="caution">
    <text evidence="5">The sequence shown here is derived from an EMBL/GenBank/DDBJ whole genome shotgun (WGS) entry which is preliminary data.</text>
</comment>
<evidence type="ECO:0000256" key="1">
    <source>
        <dbReference type="ARBA" id="ARBA00006464"/>
    </source>
</evidence>
<dbReference type="PANTHER" id="PTHR30576:SF10">
    <property type="entry name" value="SLL5057 PROTEIN"/>
    <property type="match status" value="1"/>
</dbReference>
<dbReference type="Pfam" id="PF03808">
    <property type="entry name" value="Glyco_tran_WecG"/>
    <property type="match status" value="1"/>
</dbReference>
<keyword evidence="6" id="KW-1185">Reference proteome</keyword>
<keyword evidence="5" id="KW-0808">Transferase</keyword>
<name>A0A3S0KR07_9GAMM</name>
<protein>
    <submittedName>
        <fullName evidence="5">WecB/TagA/CpsF family glycosyltransferase</fullName>
    </submittedName>
</protein>
<keyword evidence="3" id="KW-1133">Transmembrane helix</keyword>
<keyword evidence="3" id="KW-0812">Transmembrane</keyword>
<dbReference type="InterPro" id="IPR004629">
    <property type="entry name" value="WecG_TagA_CpsF"/>
</dbReference>
<dbReference type="AlphaFoldDB" id="A0A3S0KR07"/>
<dbReference type="Pfam" id="PF02397">
    <property type="entry name" value="Bac_transf"/>
    <property type="match status" value="1"/>
</dbReference>
<dbReference type="EMBL" id="RXNV01000003">
    <property type="protein sequence ID" value="RTR32512.1"/>
    <property type="molecule type" value="Genomic_DNA"/>
</dbReference>
<feature type="transmembrane region" description="Helical" evidence="3">
    <location>
        <begin position="22"/>
        <end position="42"/>
    </location>
</feature>
<evidence type="ECO:0000256" key="2">
    <source>
        <dbReference type="SAM" id="MobiDB-lite"/>
    </source>
</evidence>
<evidence type="ECO:0000313" key="6">
    <source>
        <dbReference type="Proteomes" id="UP000282060"/>
    </source>
</evidence>
<dbReference type="InterPro" id="IPR003362">
    <property type="entry name" value="Bact_transf"/>
</dbReference>
<feature type="transmembrane region" description="Helical" evidence="3">
    <location>
        <begin position="528"/>
        <end position="549"/>
    </location>
</feature>
<dbReference type="RefSeq" id="WP_126505403.1">
    <property type="nucleotide sequence ID" value="NZ_RXNV01000003.1"/>
</dbReference>
<comment type="similarity">
    <text evidence="1">Belongs to the bacterial sugar transferase family.</text>
</comment>
<accession>A0A3S0KR07</accession>
<dbReference type="OrthoDB" id="9808602at2"/>
<feature type="domain" description="Bacterial sugar transferase" evidence="4">
    <location>
        <begin position="523"/>
        <end position="711"/>
    </location>
</feature>